<accession>A0AAE3XP94</accession>
<protein>
    <submittedName>
        <fullName evidence="2">TonB family protein</fullName>
    </submittedName>
</protein>
<proteinExistence type="predicted"/>
<name>A0AAE3XP94_9BACT</name>
<evidence type="ECO:0000259" key="1">
    <source>
        <dbReference type="Pfam" id="PF03544"/>
    </source>
</evidence>
<dbReference type="GO" id="GO:0031992">
    <property type="term" value="F:energy transducer activity"/>
    <property type="evidence" value="ECO:0007669"/>
    <property type="project" value="TreeGrafter"/>
</dbReference>
<dbReference type="PANTHER" id="PTHR33446:SF2">
    <property type="entry name" value="PROTEIN TONB"/>
    <property type="match status" value="1"/>
</dbReference>
<dbReference type="RefSeq" id="WP_309940658.1">
    <property type="nucleotide sequence ID" value="NZ_AP025306.1"/>
</dbReference>
<gene>
    <name evidence="2" type="ORF">HNQ88_003678</name>
</gene>
<sequence length="236" mass="26627">MAKIKNISLKFPCLERYDDMKLQNDGRFCDSCEKLVYDFTDKTLEDLEQIKKENKGSVCGRFKKSQLNSSFYKYAAATVIAASSLAIDAEAQVNPQNKNDTLNSSEEILLGDIENFSDVDIEIEGEITECVDTTYVIVDKMPEYLDGGMKGLNQIISEEIKYPSDLKKGGRVFIEFVIGRDGNIYDPRVLKGLSTEADKEALRVISNKNIKFIPGEQRGQKVPVRMVLPIVFTKRD</sequence>
<dbReference type="InterPro" id="IPR037682">
    <property type="entry name" value="TonB_C"/>
</dbReference>
<dbReference type="SUPFAM" id="SSF74653">
    <property type="entry name" value="TolA/TonB C-terminal domain"/>
    <property type="match status" value="1"/>
</dbReference>
<organism evidence="2 3">
    <name type="scientific">Aureibacter tunicatorum</name>
    <dbReference type="NCBI Taxonomy" id="866807"/>
    <lineage>
        <taxon>Bacteria</taxon>
        <taxon>Pseudomonadati</taxon>
        <taxon>Bacteroidota</taxon>
        <taxon>Cytophagia</taxon>
        <taxon>Cytophagales</taxon>
        <taxon>Persicobacteraceae</taxon>
        <taxon>Aureibacter</taxon>
    </lineage>
</organism>
<dbReference type="Proteomes" id="UP001185092">
    <property type="component" value="Unassembled WGS sequence"/>
</dbReference>
<comment type="caution">
    <text evidence="2">The sequence shown here is derived from an EMBL/GenBank/DDBJ whole genome shotgun (WGS) entry which is preliminary data.</text>
</comment>
<dbReference type="PANTHER" id="PTHR33446">
    <property type="entry name" value="PROTEIN TONB-RELATED"/>
    <property type="match status" value="1"/>
</dbReference>
<keyword evidence="3" id="KW-1185">Reference proteome</keyword>
<dbReference type="InterPro" id="IPR051045">
    <property type="entry name" value="TonB-dependent_transducer"/>
</dbReference>
<dbReference type="AlphaFoldDB" id="A0AAE3XP94"/>
<dbReference type="EMBL" id="JAVDQD010000005">
    <property type="protein sequence ID" value="MDR6240602.1"/>
    <property type="molecule type" value="Genomic_DNA"/>
</dbReference>
<feature type="domain" description="TonB C-terminal" evidence="1">
    <location>
        <begin position="166"/>
        <end position="232"/>
    </location>
</feature>
<dbReference type="GO" id="GO:0055085">
    <property type="term" value="P:transmembrane transport"/>
    <property type="evidence" value="ECO:0007669"/>
    <property type="project" value="InterPro"/>
</dbReference>
<evidence type="ECO:0000313" key="2">
    <source>
        <dbReference type="EMBL" id="MDR6240602.1"/>
    </source>
</evidence>
<dbReference type="GO" id="GO:0098797">
    <property type="term" value="C:plasma membrane protein complex"/>
    <property type="evidence" value="ECO:0007669"/>
    <property type="project" value="TreeGrafter"/>
</dbReference>
<dbReference type="Gene3D" id="3.30.1150.10">
    <property type="match status" value="1"/>
</dbReference>
<evidence type="ECO:0000313" key="3">
    <source>
        <dbReference type="Proteomes" id="UP001185092"/>
    </source>
</evidence>
<reference evidence="2" key="1">
    <citation type="submission" date="2023-07" db="EMBL/GenBank/DDBJ databases">
        <title>Genomic Encyclopedia of Type Strains, Phase IV (KMG-IV): sequencing the most valuable type-strain genomes for metagenomic binning, comparative biology and taxonomic classification.</title>
        <authorList>
            <person name="Goeker M."/>
        </authorList>
    </citation>
    <scope>NUCLEOTIDE SEQUENCE</scope>
    <source>
        <strain evidence="2">DSM 26174</strain>
    </source>
</reference>
<dbReference type="Pfam" id="PF03544">
    <property type="entry name" value="TonB_C"/>
    <property type="match status" value="1"/>
</dbReference>